<evidence type="ECO:0000256" key="2">
    <source>
        <dbReference type="ARBA" id="ARBA00023172"/>
    </source>
</evidence>
<keyword evidence="2" id="KW-0233">DNA recombination</keyword>
<name>A0A644YBX5_9ZZZZ</name>
<dbReference type="EMBL" id="VSSQ01004075">
    <property type="protein sequence ID" value="MPM23624.1"/>
    <property type="molecule type" value="Genomic_DNA"/>
</dbReference>
<organism evidence="5">
    <name type="scientific">bioreactor metagenome</name>
    <dbReference type="NCBI Taxonomy" id="1076179"/>
    <lineage>
        <taxon>unclassified sequences</taxon>
        <taxon>metagenomes</taxon>
        <taxon>ecological metagenomes</taxon>
    </lineage>
</organism>
<comment type="caution">
    <text evidence="5">The sequence shown here is derived from an EMBL/GenBank/DDBJ whole genome shotgun (WGS) entry which is preliminary data.</text>
</comment>
<dbReference type="GO" id="GO:0015074">
    <property type="term" value="P:DNA integration"/>
    <property type="evidence" value="ECO:0007669"/>
    <property type="project" value="InterPro"/>
</dbReference>
<gene>
    <name evidence="5" type="primary">xerC_102</name>
    <name evidence="5" type="ORF">SDC9_70098</name>
</gene>
<evidence type="ECO:0000259" key="3">
    <source>
        <dbReference type="PROSITE" id="PS51898"/>
    </source>
</evidence>
<dbReference type="InterPro" id="IPR011010">
    <property type="entry name" value="DNA_brk_join_enz"/>
</dbReference>
<reference evidence="5" key="1">
    <citation type="submission" date="2019-08" db="EMBL/GenBank/DDBJ databases">
        <authorList>
            <person name="Kucharzyk K."/>
            <person name="Murdoch R.W."/>
            <person name="Higgins S."/>
            <person name="Loffler F."/>
        </authorList>
    </citation>
    <scope>NUCLEOTIDE SEQUENCE</scope>
</reference>
<dbReference type="InterPro" id="IPR050090">
    <property type="entry name" value="Tyrosine_recombinase_XerCD"/>
</dbReference>
<dbReference type="PROSITE" id="PS51900">
    <property type="entry name" value="CB"/>
    <property type="match status" value="1"/>
</dbReference>
<dbReference type="GO" id="GO:0006310">
    <property type="term" value="P:DNA recombination"/>
    <property type="evidence" value="ECO:0007669"/>
    <property type="project" value="UniProtKB-KW"/>
</dbReference>
<dbReference type="PANTHER" id="PTHR30349">
    <property type="entry name" value="PHAGE INTEGRASE-RELATED"/>
    <property type="match status" value="1"/>
</dbReference>
<dbReference type="PROSITE" id="PS51898">
    <property type="entry name" value="TYR_RECOMBINASE"/>
    <property type="match status" value="1"/>
</dbReference>
<dbReference type="PANTHER" id="PTHR30349:SF87">
    <property type="entry name" value="TRANSPOSASE A"/>
    <property type="match status" value="1"/>
</dbReference>
<dbReference type="InterPro" id="IPR013762">
    <property type="entry name" value="Integrase-like_cat_sf"/>
</dbReference>
<dbReference type="SUPFAM" id="SSF56349">
    <property type="entry name" value="DNA breaking-rejoining enzymes"/>
    <property type="match status" value="1"/>
</dbReference>
<dbReference type="Gene3D" id="1.10.443.10">
    <property type="entry name" value="Intergrase catalytic core"/>
    <property type="match status" value="1"/>
</dbReference>
<dbReference type="InterPro" id="IPR002104">
    <property type="entry name" value="Integrase_catalytic"/>
</dbReference>
<evidence type="ECO:0000259" key="4">
    <source>
        <dbReference type="PROSITE" id="PS51900"/>
    </source>
</evidence>
<dbReference type="InterPro" id="IPR044068">
    <property type="entry name" value="CB"/>
</dbReference>
<evidence type="ECO:0000256" key="1">
    <source>
        <dbReference type="ARBA" id="ARBA00023125"/>
    </source>
</evidence>
<dbReference type="GO" id="GO:0003677">
    <property type="term" value="F:DNA binding"/>
    <property type="evidence" value="ECO:0007669"/>
    <property type="project" value="UniProtKB-KW"/>
</dbReference>
<keyword evidence="1" id="KW-0238">DNA-binding</keyword>
<feature type="domain" description="Core-binding (CB)" evidence="4">
    <location>
        <begin position="22"/>
        <end position="120"/>
    </location>
</feature>
<protein>
    <submittedName>
        <fullName evidence="5">Tyrosine recombinase XerC</fullName>
    </submittedName>
</protein>
<evidence type="ECO:0000313" key="5">
    <source>
        <dbReference type="EMBL" id="MPM23624.1"/>
    </source>
</evidence>
<dbReference type="Gene3D" id="1.10.150.130">
    <property type="match status" value="1"/>
</dbReference>
<feature type="domain" description="Tyr recombinase" evidence="3">
    <location>
        <begin position="170"/>
        <end position="361"/>
    </location>
</feature>
<accession>A0A644YBX5</accession>
<dbReference type="InterPro" id="IPR010998">
    <property type="entry name" value="Integrase_recombinase_N"/>
</dbReference>
<sequence length="377" mass="44656">MKVQEVKLDNSQRRYLLVDDNGLPIIPVAKYLKYIDNSEKSFNTQKTYCYSLKLYFEYLQQINVDYRIVNINILSDFVGWLRNPYENNKVVNLKQIKAKRTEKTVNLTITVVTNFYDYLYRMEELNNDMLYKLIKQVFTGGHKHYKDFLYHVNKDKPTIKNILKIKEPRRKIKILTKEEMQKVYNATTNIRDEFLIKLLYETGLRIGEALSLYIEDIIFDHNKGHRIKLVDRGELPNGARLKTGEREIHISQELINLFDDYAFAILDELEMDTNFVFVKLRGENKGQPLEYSDVSDLFKRLKKKTGIDVHAHLLRHTHATIYYQTTKDIKQVQERLGHSQIQTTMNMYLHPSDEDIRANWELAQPSFKITKEGTNDK</sequence>
<dbReference type="Pfam" id="PF00589">
    <property type="entry name" value="Phage_integrase"/>
    <property type="match status" value="1"/>
</dbReference>
<proteinExistence type="predicted"/>
<dbReference type="AlphaFoldDB" id="A0A644YBX5"/>